<comment type="caution">
    <text evidence="2">The sequence shown here is derived from an EMBL/GenBank/DDBJ whole genome shotgun (WGS) entry which is preliminary data.</text>
</comment>
<dbReference type="PANTHER" id="PTHR21329:SF3">
    <property type="entry name" value="PHOSPHATIDYLINOSITOL N-ACETYLGLUCOSAMINYLTRANSFERASE SUBUNIT Q"/>
    <property type="match status" value="1"/>
</dbReference>
<dbReference type="EMBL" id="CALNXK010000209">
    <property type="protein sequence ID" value="CAH3176165.1"/>
    <property type="molecule type" value="Genomic_DNA"/>
</dbReference>
<keyword evidence="3" id="KW-1185">Reference proteome</keyword>
<sequence>MAASRSSKTKMKVFFPSHCLTENSGLIIGWKLEKENIFVAGTVFTPPKNSWNVHSLWEMLNGSNSISSCVLGVWLNENENYSENISSEVLAVAKTISLTEDTIILHLPKQCRVPRLFIVGEKLKPDGSVVILYKQPSSNAYLTHRPPDVKTDNIWNKLLRQEENPPTEMSNVLDFINKSRIEEGNVFELLETRSHPAYCSNFLEIPFEALRKFCGVFSQIRSGRHSVWAMKILDFLSSLSVVILQSCVRFNQVMALCTCVAHSKSTEGEQNSTQSTNFSRKVTKNEKKTDQCRVFPVVWFGSLFTVVSIDIVLGLLIVSWLFANGYNACATDFLMEKTDTVVEFLSQLLDWLKGAPAGLKLNKHLAEYLSMFFLYHIYLWQIYLSCIEPYLQVITSLIIMSGCLGVTFLLSLISDVLSVVTLHIYCFYVYAARLYNFQLKKLITLFRLFTGRRWNVETNQIDIVPFKADRLFVGTLCFTVLLFLLPTTTMYYVVFTVLRLIVLFVKGIIAKAIDTMNSLPVFALTIACVRPDLIPGGVNFELLESPDSSDSGLNIFHDSFIRKLSGPVPSVCLLLRNQPLPITQLLCRPLIEKFPGYDDHKQDWSTLLEKLAKGELIYPWVKPRHSK</sequence>
<evidence type="ECO:0000313" key="2">
    <source>
        <dbReference type="EMBL" id="CAH3176165.1"/>
    </source>
</evidence>
<dbReference type="Proteomes" id="UP001159405">
    <property type="component" value="Unassembled WGS sequence"/>
</dbReference>
<organism evidence="2 3">
    <name type="scientific">Porites lobata</name>
    <dbReference type="NCBI Taxonomy" id="104759"/>
    <lineage>
        <taxon>Eukaryota</taxon>
        <taxon>Metazoa</taxon>
        <taxon>Cnidaria</taxon>
        <taxon>Anthozoa</taxon>
        <taxon>Hexacorallia</taxon>
        <taxon>Scleractinia</taxon>
        <taxon>Fungiina</taxon>
        <taxon>Poritidae</taxon>
        <taxon>Porites</taxon>
    </lineage>
</organism>
<protein>
    <recommendedName>
        <fullName evidence="4">Phosphatidylinositol N-acetylglucosaminyltransferase subunit Q</fullName>
    </recommendedName>
</protein>
<evidence type="ECO:0008006" key="4">
    <source>
        <dbReference type="Google" id="ProtNLM"/>
    </source>
</evidence>
<feature type="transmembrane region" description="Helical" evidence="1">
    <location>
        <begin position="365"/>
        <end position="383"/>
    </location>
</feature>
<dbReference type="Pfam" id="PF05024">
    <property type="entry name" value="Gpi1"/>
    <property type="match status" value="1"/>
</dbReference>
<feature type="transmembrane region" description="Helical" evidence="1">
    <location>
        <begin position="416"/>
        <end position="435"/>
    </location>
</feature>
<feature type="transmembrane region" description="Helical" evidence="1">
    <location>
        <begin position="468"/>
        <end position="485"/>
    </location>
</feature>
<dbReference type="InterPro" id="IPR007720">
    <property type="entry name" value="PigQ/GPI1"/>
</dbReference>
<feature type="transmembrane region" description="Helical" evidence="1">
    <location>
        <begin position="390"/>
        <end position="410"/>
    </location>
</feature>
<accession>A0ABN8R9V6</accession>
<keyword evidence="1" id="KW-0812">Transmembrane</keyword>
<name>A0ABN8R9V6_9CNID</name>
<dbReference type="PANTHER" id="PTHR21329">
    <property type="entry name" value="PHOSPHATIDYLINOSITOL N-ACETYLGLUCOSAMINYLTRANSFERASE SUBUNIT Q-RELATED"/>
    <property type="match status" value="1"/>
</dbReference>
<keyword evidence="1" id="KW-1133">Transmembrane helix</keyword>
<proteinExistence type="predicted"/>
<keyword evidence="1" id="KW-0472">Membrane</keyword>
<evidence type="ECO:0000313" key="3">
    <source>
        <dbReference type="Proteomes" id="UP001159405"/>
    </source>
</evidence>
<feature type="transmembrane region" description="Helical" evidence="1">
    <location>
        <begin position="297"/>
        <end position="323"/>
    </location>
</feature>
<gene>
    <name evidence="2" type="ORF">PLOB_00017525</name>
</gene>
<evidence type="ECO:0000256" key="1">
    <source>
        <dbReference type="SAM" id="Phobius"/>
    </source>
</evidence>
<reference evidence="2 3" key="1">
    <citation type="submission" date="2022-05" db="EMBL/GenBank/DDBJ databases">
        <authorList>
            <consortium name="Genoscope - CEA"/>
            <person name="William W."/>
        </authorList>
    </citation>
    <scope>NUCLEOTIDE SEQUENCE [LARGE SCALE GENOMIC DNA]</scope>
</reference>